<sequence>MKLKSWKEIPLGGIIEEPGNSEQYNTGSWRTYRPVWDFNKCIQCLQCWIFCPDSCIIIEEGKVTGSNLYHCKGCGICANECPTKVKAITMFEEVNFHKEEG</sequence>
<keyword evidence="6" id="KW-0411">Iron-sulfur</keyword>
<keyword evidence="5" id="KW-0408">Iron</keyword>
<dbReference type="Proteomes" id="UP000178526">
    <property type="component" value="Unassembled WGS sequence"/>
</dbReference>
<keyword evidence="2" id="KW-0004">4Fe-4S</keyword>
<dbReference type="GO" id="GO:0051539">
    <property type="term" value="F:4 iron, 4 sulfur cluster binding"/>
    <property type="evidence" value="ECO:0007669"/>
    <property type="project" value="UniProtKB-KW"/>
</dbReference>
<reference evidence="8 9" key="1">
    <citation type="journal article" date="2016" name="Nat. Commun.">
        <title>Thousands of microbial genomes shed light on interconnected biogeochemical processes in an aquifer system.</title>
        <authorList>
            <person name="Anantharaman K."/>
            <person name="Brown C.T."/>
            <person name="Hug L.A."/>
            <person name="Sharon I."/>
            <person name="Castelle C.J."/>
            <person name="Probst A.J."/>
            <person name="Thomas B.C."/>
            <person name="Singh A."/>
            <person name="Wilkins M.J."/>
            <person name="Karaoz U."/>
            <person name="Brodie E.L."/>
            <person name="Williams K.H."/>
            <person name="Hubbard S.S."/>
            <person name="Banfield J.F."/>
        </authorList>
    </citation>
    <scope>NUCLEOTIDE SEQUENCE [LARGE SCALE GENOMIC DNA]</scope>
</reference>
<dbReference type="GO" id="GO:0046872">
    <property type="term" value="F:metal ion binding"/>
    <property type="evidence" value="ECO:0007669"/>
    <property type="project" value="UniProtKB-KW"/>
</dbReference>
<feature type="domain" description="4Fe-4S ferredoxin-type" evidence="7">
    <location>
        <begin position="62"/>
        <end position="93"/>
    </location>
</feature>
<evidence type="ECO:0000256" key="4">
    <source>
        <dbReference type="ARBA" id="ARBA00022737"/>
    </source>
</evidence>
<evidence type="ECO:0000313" key="9">
    <source>
        <dbReference type="Proteomes" id="UP000178526"/>
    </source>
</evidence>
<dbReference type="Pfam" id="PF13237">
    <property type="entry name" value="Fer4_10"/>
    <property type="match status" value="1"/>
</dbReference>
<comment type="caution">
    <text evidence="8">The sequence shown here is derived from an EMBL/GenBank/DDBJ whole genome shotgun (WGS) entry which is preliminary data.</text>
</comment>
<dbReference type="AlphaFoldDB" id="A0A1F7RKR8"/>
<evidence type="ECO:0000256" key="6">
    <source>
        <dbReference type="ARBA" id="ARBA00023014"/>
    </source>
</evidence>
<feature type="domain" description="4Fe-4S ferredoxin-type" evidence="7">
    <location>
        <begin position="32"/>
        <end position="61"/>
    </location>
</feature>
<evidence type="ECO:0000256" key="2">
    <source>
        <dbReference type="ARBA" id="ARBA00022485"/>
    </source>
</evidence>
<protein>
    <submittedName>
        <fullName evidence="8">Ferredoxin</fullName>
    </submittedName>
</protein>
<comment type="cofactor">
    <cofactor evidence="1">
        <name>[4Fe-4S] cluster</name>
        <dbReference type="ChEBI" id="CHEBI:49883"/>
    </cofactor>
</comment>
<proteinExistence type="predicted"/>
<evidence type="ECO:0000256" key="1">
    <source>
        <dbReference type="ARBA" id="ARBA00001966"/>
    </source>
</evidence>
<keyword evidence="4" id="KW-0677">Repeat</keyword>
<evidence type="ECO:0000259" key="7">
    <source>
        <dbReference type="PROSITE" id="PS51379"/>
    </source>
</evidence>
<evidence type="ECO:0000313" key="8">
    <source>
        <dbReference type="EMBL" id="OGL42113.1"/>
    </source>
</evidence>
<dbReference type="PANTHER" id="PTHR43724:SF1">
    <property type="entry name" value="PYRUVATE SYNTHASE SUBUNIT PORD"/>
    <property type="match status" value="1"/>
</dbReference>
<dbReference type="EMBL" id="MGDB01000056">
    <property type="protein sequence ID" value="OGL42113.1"/>
    <property type="molecule type" value="Genomic_DNA"/>
</dbReference>
<dbReference type="PROSITE" id="PS00198">
    <property type="entry name" value="4FE4S_FER_1"/>
    <property type="match status" value="1"/>
</dbReference>
<dbReference type="InterPro" id="IPR017900">
    <property type="entry name" value="4Fe4S_Fe_S_CS"/>
</dbReference>
<dbReference type="GO" id="GO:0016625">
    <property type="term" value="F:oxidoreductase activity, acting on the aldehyde or oxo group of donors, iron-sulfur protein as acceptor"/>
    <property type="evidence" value="ECO:0007669"/>
    <property type="project" value="InterPro"/>
</dbReference>
<accession>A0A1F7RKR8</accession>
<evidence type="ECO:0000256" key="5">
    <source>
        <dbReference type="ARBA" id="ARBA00023004"/>
    </source>
</evidence>
<dbReference type="InterPro" id="IPR017896">
    <property type="entry name" value="4Fe4S_Fe-S-bd"/>
</dbReference>
<dbReference type="Gene3D" id="3.30.70.20">
    <property type="match status" value="1"/>
</dbReference>
<organism evidence="8 9">
    <name type="scientific">Candidatus Schekmanbacteria bacterium GWA2_38_11</name>
    <dbReference type="NCBI Taxonomy" id="1817876"/>
    <lineage>
        <taxon>Bacteria</taxon>
        <taxon>Candidatus Schekmaniibacteriota</taxon>
    </lineage>
</organism>
<dbReference type="PROSITE" id="PS51379">
    <property type="entry name" value="4FE4S_FER_2"/>
    <property type="match status" value="2"/>
</dbReference>
<dbReference type="InterPro" id="IPR011898">
    <property type="entry name" value="PorD_KorD"/>
</dbReference>
<dbReference type="PANTHER" id="PTHR43724">
    <property type="entry name" value="PYRUVATE SYNTHASE SUBUNIT PORD"/>
    <property type="match status" value="1"/>
</dbReference>
<dbReference type="NCBIfam" id="TIGR02179">
    <property type="entry name" value="PorD_KorD"/>
    <property type="match status" value="1"/>
</dbReference>
<gene>
    <name evidence="8" type="ORF">A2042_09465</name>
</gene>
<keyword evidence="3" id="KW-0479">Metal-binding</keyword>
<name>A0A1F7RKR8_9BACT</name>
<dbReference type="SUPFAM" id="SSF54862">
    <property type="entry name" value="4Fe-4S ferredoxins"/>
    <property type="match status" value="1"/>
</dbReference>
<evidence type="ECO:0000256" key="3">
    <source>
        <dbReference type="ARBA" id="ARBA00022723"/>
    </source>
</evidence>